<dbReference type="Gene3D" id="1.20.900.10">
    <property type="entry name" value="Dbl homology (DH) domain"/>
    <property type="match status" value="1"/>
</dbReference>
<feature type="domain" description="DH" evidence="2">
    <location>
        <begin position="416"/>
        <end position="601"/>
    </location>
</feature>
<feature type="compositionally biased region" description="Polar residues" evidence="1">
    <location>
        <begin position="318"/>
        <end position="334"/>
    </location>
</feature>
<reference evidence="3 4" key="1">
    <citation type="journal article" date="2011" name="Genome Res.">
        <title>Phylogeny-wide analysis of social amoeba genomes highlights ancient origins for complex intercellular communication.</title>
        <authorList>
            <person name="Heidel A.J."/>
            <person name="Lawal H.M."/>
            <person name="Felder M."/>
            <person name="Schilde C."/>
            <person name="Helps N.R."/>
            <person name="Tunggal B."/>
            <person name="Rivero F."/>
            <person name="John U."/>
            <person name="Schleicher M."/>
            <person name="Eichinger L."/>
            <person name="Platzer M."/>
            <person name="Noegel A.A."/>
            <person name="Schaap P."/>
            <person name="Gloeckner G."/>
        </authorList>
    </citation>
    <scope>NUCLEOTIDE SEQUENCE [LARGE SCALE GENOMIC DNA]</scope>
    <source>
        <strain evidence="4">ATCC 26659 / Pp 5 / PN500</strain>
    </source>
</reference>
<dbReference type="InterPro" id="IPR000219">
    <property type="entry name" value="DH_dom"/>
</dbReference>
<evidence type="ECO:0000259" key="2">
    <source>
        <dbReference type="PROSITE" id="PS50010"/>
    </source>
</evidence>
<dbReference type="PROSITE" id="PS50010">
    <property type="entry name" value="DH_2"/>
    <property type="match status" value="1"/>
</dbReference>
<dbReference type="InterPro" id="IPR056421">
    <property type="entry name" value="TPR_GEMI5"/>
</dbReference>
<dbReference type="InterPro" id="IPR051092">
    <property type="entry name" value="FYVE_RhoGEF_PH"/>
</dbReference>
<keyword evidence="4" id="KW-1185">Reference proteome</keyword>
<dbReference type="InParanoid" id="D3AWS4"/>
<feature type="compositionally biased region" description="Polar residues" evidence="1">
    <location>
        <begin position="390"/>
        <end position="402"/>
    </location>
</feature>
<gene>
    <name evidence="3" type="primary">gxcF</name>
    <name evidence="3" type="ORF">PPL_00552</name>
</gene>
<feature type="region of interest" description="Disordered" evidence="1">
    <location>
        <begin position="710"/>
        <end position="732"/>
    </location>
</feature>
<dbReference type="PANTHER" id="PTHR12673">
    <property type="entry name" value="FACIOGENITAL DYSPLASIA PROTEIN"/>
    <property type="match status" value="1"/>
</dbReference>
<organism evidence="3 4">
    <name type="scientific">Heterostelium pallidum (strain ATCC 26659 / Pp 5 / PN500)</name>
    <name type="common">Cellular slime mold</name>
    <name type="synonym">Polysphondylium pallidum</name>
    <dbReference type="NCBI Taxonomy" id="670386"/>
    <lineage>
        <taxon>Eukaryota</taxon>
        <taxon>Amoebozoa</taxon>
        <taxon>Evosea</taxon>
        <taxon>Eumycetozoa</taxon>
        <taxon>Dictyostelia</taxon>
        <taxon>Acytosteliales</taxon>
        <taxon>Acytosteliaceae</taxon>
        <taxon>Heterostelium</taxon>
    </lineage>
</organism>
<dbReference type="Pfam" id="PF23774">
    <property type="entry name" value="TPR_GEMI5"/>
    <property type="match status" value="1"/>
</dbReference>
<dbReference type="STRING" id="670386.D3AWS4"/>
<dbReference type="GO" id="GO:0005737">
    <property type="term" value="C:cytoplasm"/>
    <property type="evidence" value="ECO:0007669"/>
    <property type="project" value="TreeGrafter"/>
</dbReference>
<dbReference type="GO" id="GO:0005085">
    <property type="term" value="F:guanyl-nucleotide exchange factor activity"/>
    <property type="evidence" value="ECO:0007669"/>
    <property type="project" value="InterPro"/>
</dbReference>
<feature type="region of interest" description="Disordered" evidence="1">
    <location>
        <begin position="671"/>
        <end position="697"/>
    </location>
</feature>
<dbReference type="EMBL" id="ADBJ01000002">
    <property type="protein sequence ID" value="EFA86747.1"/>
    <property type="molecule type" value="Genomic_DNA"/>
</dbReference>
<name>D3AWS4_HETP5</name>
<dbReference type="PANTHER" id="PTHR12673:SF159">
    <property type="entry name" value="LD03170P"/>
    <property type="match status" value="1"/>
</dbReference>
<accession>D3AWS4</accession>
<proteinExistence type="predicted"/>
<dbReference type="AlphaFoldDB" id="D3AWS4"/>
<dbReference type="GeneID" id="31356085"/>
<feature type="region of interest" description="Disordered" evidence="1">
    <location>
        <begin position="365"/>
        <end position="402"/>
    </location>
</feature>
<dbReference type="InterPro" id="IPR035899">
    <property type="entry name" value="DBL_dom_sf"/>
</dbReference>
<dbReference type="Proteomes" id="UP000001396">
    <property type="component" value="Unassembled WGS sequence"/>
</dbReference>
<feature type="region of interest" description="Disordered" evidence="1">
    <location>
        <begin position="137"/>
        <end position="173"/>
    </location>
</feature>
<dbReference type="RefSeq" id="XP_020438851.1">
    <property type="nucleotide sequence ID" value="XM_020571577.1"/>
</dbReference>
<evidence type="ECO:0000256" key="1">
    <source>
        <dbReference type="SAM" id="MobiDB-lite"/>
    </source>
</evidence>
<evidence type="ECO:0000313" key="4">
    <source>
        <dbReference type="Proteomes" id="UP000001396"/>
    </source>
</evidence>
<feature type="compositionally biased region" description="Polar residues" evidence="1">
    <location>
        <begin position="272"/>
        <end position="285"/>
    </location>
</feature>
<evidence type="ECO:0000313" key="3">
    <source>
        <dbReference type="EMBL" id="EFA86747.1"/>
    </source>
</evidence>
<sequence length="762" mass="85301">MAVSYLLAINRVFDAIEVYRKSGYIQEAILLAKQRLPMQHEIIQSLYLEWGQQSEESNIIQSVKCYISANKPELAIDLLKKRNSSKNFTLLGVLLRFFKSMETEISTRNLKNKRDFQFQIIRGLTFKRNEKNSSVKSKSASVFRSSKESKTSTKEVSSSNNNNNNNSNNKTVLPKSKSVVFDFGELEKNHKYKNKSCCSSTHTSPTLTSAKQTCLSSEVKNELVTEPQIETLDIADKIKIFKDKENSSMKTNLNLDRIKLKRLPSKRKVNSRKNLTIRNSTSLPSLTMMTATSPPAAPLTPNKKILKSRKPPVPPRSNSPQTTLDINPQTSSIENNHNYQHEHKLQPIKFESEIVSDSVYIDNNTSSSSIDSEYSTEDDTFPDTSELDSVGSSVPTTPMGNDSKKNSLTLQQMEMNALASLNELLTTEEDYLRDLDYVIQDIMVPLKKKKYSKTAIESIFSNIEIIRNISFTLITDLKGAGNDINLSNTIKIFKKLHAFLKMYSQYCKNHSKALLAIEDLSKSNSSFSQFISDVSALPQSRGLRLQDYLIKPIQRICASSNCLNSIRLTSYDTNNPTVIALQIDLLFANTDEREDIHRILNCQIQGCKEICQKLKSRGSQDVSNAIQIWVDNNEQAAEIIQFSSIIKFTKSSSTSPYASLQNLQNALSSSQSSISTTSSNNNNNNNNNNNTSLSSSSSSLSSSTAFSTSSSNLNDTFNNNNNNNTNNNSSSTLSEAFNSMKIGFSSLKKKKKSSHQPIPAFE</sequence>
<dbReference type="SMART" id="SM00325">
    <property type="entry name" value="RhoGEF"/>
    <property type="match status" value="1"/>
</dbReference>
<feature type="region of interest" description="Disordered" evidence="1">
    <location>
        <begin position="267"/>
        <end position="334"/>
    </location>
</feature>
<dbReference type="Pfam" id="PF00621">
    <property type="entry name" value="RhoGEF"/>
    <property type="match status" value="1"/>
</dbReference>
<protein>
    <submittedName>
        <fullName evidence="3">Pleckstrin domain-containing protein</fullName>
    </submittedName>
</protein>
<dbReference type="SUPFAM" id="SSF48065">
    <property type="entry name" value="DBL homology domain (DH-domain)"/>
    <property type="match status" value="1"/>
</dbReference>
<comment type="caution">
    <text evidence="3">The sequence shown here is derived from an EMBL/GenBank/DDBJ whole genome shotgun (WGS) entry which is preliminary data.</text>
</comment>
<feature type="compositionally biased region" description="Low complexity" evidence="1">
    <location>
        <begin position="154"/>
        <end position="172"/>
    </location>
</feature>